<accession>Q6L2B3</accession>
<organism evidence="2 3">
    <name type="scientific">Picrophilus torridus (strain ATCC 700027 / DSM 9790 / JCM 10055 / NBRC 100828 / KAW 2/3)</name>
    <dbReference type="NCBI Taxonomy" id="1122961"/>
    <lineage>
        <taxon>Archaea</taxon>
        <taxon>Methanobacteriati</taxon>
        <taxon>Thermoplasmatota</taxon>
        <taxon>Thermoplasmata</taxon>
        <taxon>Thermoplasmatales</taxon>
        <taxon>Picrophilaceae</taxon>
        <taxon>Picrophilus</taxon>
    </lineage>
</organism>
<evidence type="ECO:0000313" key="3">
    <source>
        <dbReference type="Proteomes" id="UP000000438"/>
    </source>
</evidence>
<dbReference type="SUPFAM" id="SSF53756">
    <property type="entry name" value="UDP-Glycosyltransferase/glycogen phosphorylase"/>
    <property type="match status" value="1"/>
</dbReference>
<dbReference type="EMBL" id="AE017261">
    <property type="protein sequence ID" value="AAT42889.1"/>
    <property type="molecule type" value="Genomic_DNA"/>
</dbReference>
<sequence length="355" mass="41476">MRAAIIDEFTRIGGGQVLARLIFNKLKDDNINVSLITDSRHPYLDLKAEIIETGYDYKENARLPYIINKVIKTRHDLKKIFKIYKFDLTFNNHPNMFLYNANINILHGFSFLDPFIDEYGNIKNQMAFKLIKYSKIYKIYNNGIFYVNSKYTLSIANKLFPKLDIKPALMKVIYIPVKYKLNNNLINKNIVSIGRINKDKNYELIIDIAKSLLDYKFYIIGAVNKGDEQYYDYLMKIKPKNLEIIPNASDDIKDSILKRCSIYLHANRKEHYGISIIEAMSYGLIPVVPMSGGPWMDIIDSGKYGYGYNNSDDAVEIIKSIDFSIRDKIKSSMERFSYEKFYKDFEELINIVYDK</sequence>
<evidence type="ECO:0000259" key="1">
    <source>
        <dbReference type="Pfam" id="PF00534"/>
    </source>
</evidence>
<dbReference type="InterPro" id="IPR038013">
    <property type="entry name" value="ALG11"/>
</dbReference>
<dbReference type="FunCoup" id="Q6L2B3">
    <property type="interactions" value="84"/>
</dbReference>
<dbReference type="STRING" id="263820.PTO0304"/>
<dbReference type="Pfam" id="PF00534">
    <property type="entry name" value="Glycos_transf_1"/>
    <property type="match status" value="1"/>
</dbReference>
<dbReference type="InParanoid" id="Q6L2B3"/>
<dbReference type="GO" id="GO:0016020">
    <property type="term" value="C:membrane"/>
    <property type="evidence" value="ECO:0007669"/>
    <property type="project" value="TreeGrafter"/>
</dbReference>
<keyword evidence="2" id="KW-0808">Transferase</keyword>
<evidence type="ECO:0000313" key="2">
    <source>
        <dbReference type="EMBL" id="AAT42889.1"/>
    </source>
</evidence>
<protein>
    <submittedName>
        <fullName evidence="2">Glycosyltransferase</fullName>
        <ecNumber evidence="2">2.4.1.-</ecNumber>
    </submittedName>
</protein>
<dbReference type="PaxDb" id="263820-PTO0304"/>
<dbReference type="CAZy" id="GT4">
    <property type="family name" value="Glycosyltransferase Family 4"/>
</dbReference>
<dbReference type="KEGG" id="pto:PTO0304"/>
<gene>
    <name evidence="2" type="ordered locus">PTO0304</name>
</gene>
<dbReference type="PANTHER" id="PTHR45919">
    <property type="entry name" value="GDP-MAN:MAN(3)GLCNAC(2)-PP-DOL ALPHA-1,2-MANNOSYLTRANSFERASE"/>
    <property type="match status" value="1"/>
</dbReference>
<dbReference type="GeneID" id="2843982"/>
<dbReference type="GO" id="GO:0006487">
    <property type="term" value="P:protein N-linked glycosylation"/>
    <property type="evidence" value="ECO:0007669"/>
    <property type="project" value="TreeGrafter"/>
</dbReference>
<dbReference type="PANTHER" id="PTHR45919:SF1">
    <property type="entry name" value="GDP-MAN:MAN(3)GLCNAC(2)-PP-DOL ALPHA-1,2-MANNOSYLTRANSFERASE"/>
    <property type="match status" value="1"/>
</dbReference>
<feature type="domain" description="Glycosyl transferase family 1" evidence="1">
    <location>
        <begin position="187"/>
        <end position="336"/>
    </location>
</feature>
<dbReference type="InterPro" id="IPR001296">
    <property type="entry name" value="Glyco_trans_1"/>
</dbReference>
<dbReference type="OrthoDB" id="132546at2157"/>
<dbReference type="eggNOG" id="arCOG01403">
    <property type="taxonomic scope" value="Archaea"/>
</dbReference>
<dbReference type="GO" id="GO:0004377">
    <property type="term" value="F:GDP-Man:Man(3)GlcNAc(2)-PP-Dol alpha-1,2-mannosyltransferase activity"/>
    <property type="evidence" value="ECO:0007669"/>
    <property type="project" value="InterPro"/>
</dbReference>
<keyword evidence="2" id="KW-0328">Glycosyltransferase</keyword>
<dbReference type="HOGENOM" id="CLU_017896_3_0_2"/>
<dbReference type="EC" id="2.4.1.-" evidence="2"/>
<reference evidence="2 3" key="1">
    <citation type="journal article" date="2004" name="Proc. Natl. Acad. Sci. U.S.A.">
        <title>Genome sequence of Picrophilus torridus and its implications for life around pH 0.</title>
        <authorList>
            <person name="Futterer O."/>
            <person name="Angelov A."/>
            <person name="Liesegang H."/>
            <person name="Gottschalk G."/>
            <person name="Schleper C."/>
            <person name="Schepers B."/>
            <person name="Dock C."/>
            <person name="Antranikian G."/>
            <person name="Liebl W."/>
        </authorList>
    </citation>
    <scope>NUCLEOTIDE SEQUENCE [LARGE SCALE GENOMIC DNA]</scope>
    <source>
        <strain evidence="3">ATCC 700027 / DSM 9790 / JCM 10055 / NBRC 100828</strain>
    </source>
</reference>
<proteinExistence type="predicted"/>
<dbReference type="RefSeq" id="WP_011177105.1">
    <property type="nucleotide sequence ID" value="NC_005877.1"/>
</dbReference>
<name>Q6L2B3_PICTO</name>
<dbReference type="AlphaFoldDB" id="Q6L2B3"/>
<dbReference type="Gene3D" id="3.40.50.2000">
    <property type="entry name" value="Glycogen Phosphorylase B"/>
    <property type="match status" value="1"/>
</dbReference>
<dbReference type="Proteomes" id="UP000000438">
    <property type="component" value="Chromosome"/>
</dbReference>